<evidence type="ECO:0000313" key="7">
    <source>
        <dbReference type="EMBL" id="PMD04228.1"/>
    </source>
</evidence>
<dbReference type="InterPro" id="IPR008925">
    <property type="entry name" value="aa_tRNA-synth_I_cd-bd_sf"/>
</dbReference>
<sequence length="83" mass="9540">RQLEVLRQAVPLVQTRMNLLSEAPDLMSFLFVDEDKFELHEDGLKTLRETAPEVLRASIEVLEPLDDFTTDTLQTVLKTKLVE</sequence>
<evidence type="ECO:0000259" key="6">
    <source>
        <dbReference type="Pfam" id="PF19269"/>
    </source>
</evidence>
<keyword evidence="1 7" id="KW-0436">Ligase</keyword>
<name>A0A2N6VJL0_9MICO</name>
<keyword evidence="3" id="KW-0067">ATP-binding</keyword>
<reference evidence="7 8" key="1">
    <citation type="submission" date="2017-09" db="EMBL/GenBank/DDBJ databases">
        <title>Bacterial strain isolated from the female urinary microbiota.</title>
        <authorList>
            <person name="Thomas-White K."/>
            <person name="Kumar N."/>
            <person name="Forster S."/>
            <person name="Putonti C."/>
            <person name="Lawley T."/>
            <person name="Wolfe A.J."/>
        </authorList>
    </citation>
    <scope>NUCLEOTIDE SEQUENCE [LARGE SCALE GENOMIC DNA]</scope>
    <source>
        <strain evidence="7 8">UMB1301</strain>
    </source>
</reference>
<comment type="caution">
    <text evidence="7">The sequence shown here is derived from an EMBL/GenBank/DDBJ whole genome shotgun (WGS) entry which is preliminary data.</text>
</comment>
<evidence type="ECO:0000256" key="4">
    <source>
        <dbReference type="ARBA" id="ARBA00022917"/>
    </source>
</evidence>
<dbReference type="EMBL" id="PNHK01000248">
    <property type="protein sequence ID" value="PMD04228.1"/>
    <property type="molecule type" value="Genomic_DNA"/>
</dbReference>
<gene>
    <name evidence="7" type="ORF">CJ199_13270</name>
</gene>
<protein>
    <submittedName>
        <fullName evidence="7">Glutamate--tRNA ligase</fullName>
    </submittedName>
</protein>
<dbReference type="Proteomes" id="UP000235598">
    <property type="component" value="Unassembled WGS sequence"/>
</dbReference>
<keyword evidence="2" id="KW-0547">Nucleotide-binding</keyword>
<accession>A0A2N6VJL0</accession>
<feature type="domain" description="Aminoacyl-tRNA synthetase class I anticodon-binding" evidence="6">
    <location>
        <begin position="4"/>
        <end position="79"/>
    </location>
</feature>
<evidence type="ECO:0000256" key="2">
    <source>
        <dbReference type="ARBA" id="ARBA00022741"/>
    </source>
</evidence>
<dbReference type="GO" id="GO:0004812">
    <property type="term" value="F:aminoacyl-tRNA ligase activity"/>
    <property type="evidence" value="ECO:0007669"/>
    <property type="project" value="UniProtKB-KW"/>
</dbReference>
<dbReference type="GO" id="GO:0000049">
    <property type="term" value="F:tRNA binding"/>
    <property type="evidence" value="ECO:0007669"/>
    <property type="project" value="InterPro"/>
</dbReference>
<keyword evidence="4" id="KW-0648">Protein biosynthesis</keyword>
<feature type="non-terminal residue" evidence="7">
    <location>
        <position position="83"/>
    </location>
</feature>
<dbReference type="Gene3D" id="1.10.8.70">
    <property type="entry name" value="Glutamate-tRNA synthetase, class I, anticodon-binding domain 1"/>
    <property type="match status" value="1"/>
</dbReference>
<dbReference type="InterPro" id="IPR020752">
    <property type="entry name" value="Glu-tRNA-synth_I_codon-bd_sub1"/>
</dbReference>
<evidence type="ECO:0000256" key="3">
    <source>
        <dbReference type="ARBA" id="ARBA00022840"/>
    </source>
</evidence>
<dbReference type="Pfam" id="PF19269">
    <property type="entry name" value="Anticodon_2"/>
    <property type="match status" value="1"/>
</dbReference>
<keyword evidence="5" id="KW-0030">Aminoacyl-tRNA synthetase</keyword>
<dbReference type="InterPro" id="IPR045462">
    <property type="entry name" value="aa-tRNA-synth_I_cd-bd"/>
</dbReference>
<dbReference type="GO" id="GO:0006412">
    <property type="term" value="P:translation"/>
    <property type="evidence" value="ECO:0007669"/>
    <property type="project" value="UniProtKB-KW"/>
</dbReference>
<organism evidence="7 8">
    <name type="scientific">Brevibacterium paucivorans</name>
    <dbReference type="NCBI Taxonomy" id="170994"/>
    <lineage>
        <taxon>Bacteria</taxon>
        <taxon>Bacillati</taxon>
        <taxon>Actinomycetota</taxon>
        <taxon>Actinomycetes</taxon>
        <taxon>Micrococcales</taxon>
        <taxon>Brevibacteriaceae</taxon>
        <taxon>Brevibacterium</taxon>
    </lineage>
</organism>
<dbReference type="SUPFAM" id="SSF48163">
    <property type="entry name" value="An anticodon-binding domain of class I aminoacyl-tRNA synthetases"/>
    <property type="match status" value="1"/>
</dbReference>
<dbReference type="GO" id="GO:0005524">
    <property type="term" value="F:ATP binding"/>
    <property type="evidence" value="ECO:0007669"/>
    <property type="project" value="UniProtKB-KW"/>
</dbReference>
<dbReference type="AlphaFoldDB" id="A0A2N6VJL0"/>
<evidence type="ECO:0000313" key="8">
    <source>
        <dbReference type="Proteomes" id="UP000235598"/>
    </source>
</evidence>
<evidence type="ECO:0000256" key="1">
    <source>
        <dbReference type="ARBA" id="ARBA00022598"/>
    </source>
</evidence>
<feature type="non-terminal residue" evidence="7">
    <location>
        <position position="1"/>
    </location>
</feature>
<evidence type="ECO:0000256" key="5">
    <source>
        <dbReference type="ARBA" id="ARBA00023146"/>
    </source>
</evidence>
<proteinExistence type="predicted"/>